<dbReference type="FunCoup" id="L9KYH4">
    <property type="interactions" value="39"/>
</dbReference>
<accession>L9KYH4</accession>
<dbReference type="STRING" id="246437.L9KYH4"/>
<evidence type="ECO:0000313" key="4">
    <source>
        <dbReference type="EMBL" id="ELW67768.1"/>
    </source>
</evidence>
<dbReference type="InterPro" id="IPR029329">
    <property type="entry name" value="DUF4472"/>
</dbReference>
<dbReference type="PANTHER" id="PTHR22106:SF5">
    <property type="entry name" value="COILED-COIL DOMAIN-CONTAINING PROTEIN 78"/>
    <property type="match status" value="1"/>
</dbReference>
<dbReference type="InterPro" id="IPR039873">
    <property type="entry name" value="CCDC78"/>
</dbReference>
<sequence>MPQGPPGQSRAHVPTLPEHSGTCRELGRPQQVLPRAEDWLSGGPGDAPAWASSLGAELSSDPKLGEVQWLQISKELVSLQIAAHRLQEQHEAEVFTLQSEILRLESRVLDLELCRDHAGRGPAGPALTLERGHKGWGAGSSDRHKCQLPAGREQGGAQQALEQHVIRQQGPDASVTALGLQLQRAQEETRAAGQQLAAQAVGQLRQAEAENAQLQLQLKELHQVYALRLEHSARQVLEYADDTGQAPAVAALRQFLEATLDDIRAAHHNREQQLARAARTYRRRLADLSHWHQELLAARRGLDTALWAQIHQKLRDFARGTQAALEGERAQLLVRAAMAEAQLSELQEYVGQRLGR</sequence>
<dbReference type="eggNOG" id="ENOG502R5JQ">
    <property type="taxonomic scope" value="Eukaryota"/>
</dbReference>
<evidence type="ECO:0000259" key="3">
    <source>
        <dbReference type="Pfam" id="PF14739"/>
    </source>
</evidence>
<name>L9KYH4_TUPCH</name>
<dbReference type="Proteomes" id="UP000011518">
    <property type="component" value="Unassembled WGS sequence"/>
</dbReference>
<reference evidence="5" key="1">
    <citation type="submission" date="2012-07" db="EMBL/GenBank/DDBJ databases">
        <title>Genome of the Chinese tree shrew, a rising model animal genetically related to primates.</title>
        <authorList>
            <person name="Zhang G."/>
            <person name="Fan Y."/>
            <person name="Yao Y."/>
            <person name="Huang Z."/>
        </authorList>
    </citation>
    <scope>NUCLEOTIDE SEQUENCE [LARGE SCALE GENOMIC DNA]</scope>
</reference>
<dbReference type="Pfam" id="PF14739">
    <property type="entry name" value="DUF4472"/>
    <property type="match status" value="1"/>
</dbReference>
<keyword evidence="1" id="KW-0175">Coiled coil</keyword>
<evidence type="ECO:0000256" key="2">
    <source>
        <dbReference type="SAM" id="MobiDB-lite"/>
    </source>
</evidence>
<feature type="domain" description="DUF4472" evidence="3">
    <location>
        <begin position="66"/>
        <end position="120"/>
    </location>
</feature>
<dbReference type="PANTHER" id="PTHR22106">
    <property type="entry name" value="COILED-COIL DOMAIN-CONTAINING PROTEIN 78"/>
    <property type="match status" value="1"/>
</dbReference>
<keyword evidence="5" id="KW-1185">Reference proteome</keyword>
<proteinExistence type="predicted"/>
<organism evidence="4 5">
    <name type="scientific">Tupaia chinensis</name>
    <name type="common">Chinese tree shrew</name>
    <name type="synonym">Tupaia belangeri chinensis</name>
    <dbReference type="NCBI Taxonomy" id="246437"/>
    <lineage>
        <taxon>Eukaryota</taxon>
        <taxon>Metazoa</taxon>
        <taxon>Chordata</taxon>
        <taxon>Craniata</taxon>
        <taxon>Vertebrata</taxon>
        <taxon>Euteleostomi</taxon>
        <taxon>Mammalia</taxon>
        <taxon>Eutheria</taxon>
        <taxon>Euarchontoglires</taxon>
        <taxon>Scandentia</taxon>
        <taxon>Tupaiidae</taxon>
        <taxon>Tupaia</taxon>
    </lineage>
</organism>
<feature type="region of interest" description="Disordered" evidence="2">
    <location>
        <begin position="1"/>
        <end position="25"/>
    </location>
</feature>
<protein>
    <submittedName>
        <fullName evidence="4">Coiled-coil domain-containing protein 78</fullName>
    </submittedName>
</protein>
<dbReference type="AlphaFoldDB" id="L9KYH4"/>
<feature type="coiled-coil region" evidence="1">
    <location>
        <begin position="197"/>
        <end position="224"/>
    </location>
</feature>
<evidence type="ECO:0000256" key="1">
    <source>
        <dbReference type="SAM" id="Coils"/>
    </source>
</evidence>
<reference evidence="5" key="2">
    <citation type="journal article" date="2013" name="Nat. Commun.">
        <title>Genome of the Chinese tree shrew.</title>
        <authorList>
            <person name="Fan Y."/>
            <person name="Huang Z.Y."/>
            <person name="Cao C.C."/>
            <person name="Chen C.S."/>
            <person name="Chen Y.X."/>
            <person name="Fan D.D."/>
            <person name="He J."/>
            <person name="Hou H.L."/>
            <person name="Hu L."/>
            <person name="Hu X.T."/>
            <person name="Jiang X.T."/>
            <person name="Lai R."/>
            <person name="Lang Y.S."/>
            <person name="Liang B."/>
            <person name="Liao S.G."/>
            <person name="Mu D."/>
            <person name="Ma Y.Y."/>
            <person name="Niu Y.Y."/>
            <person name="Sun X.Q."/>
            <person name="Xia J.Q."/>
            <person name="Xiao J."/>
            <person name="Xiong Z.Q."/>
            <person name="Xu L."/>
            <person name="Yang L."/>
            <person name="Zhang Y."/>
            <person name="Zhao W."/>
            <person name="Zhao X.D."/>
            <person name="Zheng Y.T."/>
            <person name="Zhou J.M."/>
            <person name="Zhu Y.B."/>
            <person name="Zhang G.J."/>
            <person name="Wang J."/>
            <person name="Yao Y.G."/>
        </authorList>
    </citation>
    <scope>NUCLEOTIDE SEQUENCE [LARGE SCALE GENOMIC DNA]</scope>
</reference>
<dbReference type="GO" id="GO:0005737">
    <property type="term" value="C:cytoplasm"/>
    <property type="evidence" value="ECO:0007669"/>
    <property type="project" value="TreeGrafter"/>
</dbReference>
<dbReference type="InParanoid" id="L9KYH4"/>
<dbReference type="EMBL" id="KB320600">
    <property type="protein sequence ID" value="ELW67768.1"/>
    <property type="molecule type" value="Genomic_DNA"/>
</dbReference>
<gene>
    <name evidence="4" type="ORF">TREES_T100011764</name>
</gene>
<evidence type="ECO:0000313" key="5">
    <source>
        <dbReference type="Proteomes" id="UP000011518"/>
    </source>
</evidence>